<evidence type="ECO:0008006" key="4">
    <source>
        <dbReference type="Google" id="ProtNLM"/>
    </source>
</evidence>
<dbReference type="HOGENOM" id="CLU_008104_0_0_0"/>
<dbReference type="InParanoid" id="D1C860"/>
<evidence type="ECO:0000313" key="2">
    <source>
        <dbReference type="EMBL" id="ACZ40003.1"/>
    </source>
</evidence>
<dbReference type="AlphaFoldDB" id="D1C860"/>
<dbReference type="Proteomes" id="UP000002027">
    <property type="component" value="Chromosome 2"/>
</dbReference>
<feature type="coiled-coil region" evidence="1">
    <location>
        <begin position="616"/>
        <end position="653"/>
    </location>
</feature>
<gene>
    <name evidence="2" type="ordered locus">Sthe_2589</name>
</gene>
<keyword evidence="1" id="KW-0175">Coiled coil</keyword>
<dbReference type="eggNOG" id="COG0419">
    <property type="taxonomic scope" value="Bacteria"/>
</dbReference>
<dbReference type="OrthoDB" id="9764467at2"/>
<dbReference type="PANTHER" id="PTHR41259">
    <property type="entry name" value="DOUBLE-STRAND BREAK REPAIR RAD50 ATPASE, PUTATIVE-RELATED"/>
    <property type="match status" value="1"/>
</dbReference>
<feature type="coiled-coil region" evidence="1">
    <location>
        <begin position="713"/>
        <end position="773"/>
    </location>
</feature>
<dbReference type="eggNOG" id="COG1131">
    <property type="taxonomic scope" value="Bacteria"/>
</dbReference>
<evidence type="ECO:0000256" key="1">
    <source>
        <dbReference type="SAM" id="Coils"/>
    </source>
</evidence>
<dbReference type="STRING" id="479434.Sthe_2589"/>
<dbReference type="Gene3D" id="3.40.50.300">
    <property type="entry name" value="P-loop containing nucleotide triphosphate hydrolases"/>
    <property type="match status" value="2"/>
</dbReference>
<dbReference type="PANTHER" id="PTHR41259:SF1">
    <property type="entry name" value="DOUBLE-STRAND BREAK REPAIR RAD50 ATPASE, PUTATIVE-RELATED"/>
    <property type="match status" value="1"/>
</dbReference>
<dbReference type="KEGG" id="sti:Sthe_2589"/>
<feature type="coiled-coil region" evidence="1">
    <location>
        <begin position="187"/>
        <end position="217"/>
    </location>
</feature>
<proteinExistence type="predicted"/>
<dbReference type="InterPro" id="IPR027417">
    <property type="entry name" value="P-loop_NTPase"/>
</dbReference>
<sequence length="1164" mass="128900">MRGGDGRDALRVAEIEVRRTPGMPSGFRITGLSPGLNLVYGPNASGKTTTARVIHGLLWPDVLPDGWSRAAFSGVLHLGNEQWRIDYDAGHATYQRNGVNADPLRVAVPDDHRDRYLLSLHDLLREEDAGGPLAEVIVRESAGGYDVPRAIATLGYRASPPRGGRPPEVVERVRAAQQAVRVTREGYEHLRREEARLDELRERAQRAMEARDRAALLEQALAYAAARRTLDEARERLATFPEVLARLHGDEDQRLERIEANLTSARQRRTEAEQALQRAEADARETGLMGHELPPGFIERLRGLYAELQDLASEIRRAEAAYQEALTQRTEARRRIDPGLTDEQIAALDRDGLDAFVQATNELARVMAAEDAERQLQAWVGSGKAVEDLRRLQQGIGLLSQWLRTPAPHDEGEQTGAIRAGVAAALLVTAEGALLGLLVHPALWVLAVVGIGLLIVIRRRPVDSDAAAVRENIQREFLRLELGRPAAWETEEVEKLFDQLIARLQAAALEHERAQRWAGLAPRVAELAAARLQAEARREGIRQRYGLIVDGDVARLALLASNVAAWQRANDEVVTQESARDLARTRFRDALARLNGEFERFGYSEAVDLPSAAGYLEDLAARVERLRQATDQAARARQALEDASHEIARLEDERRALLEPLGLSEDDPRALYEWLRVLDDYRNAVRAVTDAEAVVSVSASALAEHPDLLDATAEALRQELHEQQLLAAELESITREIGGIERRISEARRQQDLERALAEQDDAMAALRAARERDYALAAGAVLGEFVQERTRDGTRPRVFHRAREIFAGITRGRYHLEFQDESPPAFRATDTGTGIGQSLEELSSATRLQLLMAVRLAFIEEAEHGPRLPLLLDETLGNSDEQRARAIIDATIEICRAGRQVFYFTAQHDEVSKWRAILREHPDLPHAVHDLTEIRGLADYERLPLADPVPLRTPVPAPGDMTREEYGRALRVPGIDPLTSHIGGVHLWYLVTDLDTLHRLLEHGIATWGQAENLAARGVLDSLLDNPVVYQRAAARARVLAAVLDAVRIGRGKPVDRAVLLDSGAISATFIDRVTDLAREKGGDAKALVTALRDRVIPGFQQRKLDELHTHLVEQGYLDERERLSPEQIRTEALAAGGPDLQAGNLTPADIDDLLGHVLVGAD</sequence>
<organism evidence="2 3">
    <name type="scientific">Sphaerobacter thermophilus (strain ATCC 49802 / DSM 20745 / KCCM 41009 / NCIMB 13125 / S 6022)</name>
    <dbReference type="NCBI Taxonomy" id="479434"/>
    <lineage>
        <taxon>Bacteria</taxon>
        <taxon>Pseudomonadati</taxon>
        <taxon>Thermomicrobiota</taxon>
        <taxon>Thermomicrobia</taxon>
        <taxon>Sphaerobacterales</taxon>
        <taxon>Sphaerobacterineae</taxon>
        <taxon>Sphaerobacteraceae</taxon>
        <taxon>Sphaerobacter</taxon>
    </lineage>
</organism>
<name>D1C860_SPHTD</name>
<dbReference type="EMBL" id="CP001824">
    <property type="protein sequence ID" value="ACZ40003.1"/>
    <property type="molecule type" value="Genomic_DNA"/>
</dbReference>
<reference evidence="3" key="1">
    <citation type="submission" date="2009-11" db="EMBL/GenBank/DDBJ databases">
        <title>The complete chromosome 2 of Sphaerobacter thermophilus DSM 20745.</title>
        <authorList>
            <person name="Lucas S."/>
            <person name="Copeland A."/>
            <person name="Lapidus A."/>
            <person name="Glavina del Rio T."/>
            <person name="Dalin E."/>
            <person name="Tice H."/>
            <person name="Bruce D."/>
            <person name="Goodwin L."/>
            <person name="Pitluck S."/>
            <person name="Kyrpides N."/>
            <person name="Mavromatis K."/>
            <person name="Ivanova N."/>
            <person name="Mikhailova N."/>
            <person name="LaButti K.M."/>
            <person name="Clum A."/>
            <person name="Sun H.I."/>
            <person name="Brettin T."/>
            <person name="Detter J.C."/>
            <person name="Han C."/>
            <person name="Larimer F."/>
            <person name="Land M."/>
            <person name="Hauser L."/>
            <person name="Markowitz V."/>
            <person name="Cheng J.F."/>
            <person name="Hugenholtz P."/>
            <person name="Woyke T."/>
            <person name="Wu D."/>
            <person name="Steenblock K."/>
            <person name="Schneider S."/>
            <person name="Pukall R."/>
            <person name="Goeker M."/>
            <person name="Klenk H.P."/>
            <person name="Eisen J.A."/>
        </authorList>
    </citation>
    <scope>NUCLEOTIDE SEQUENCE [LARGE SCALE GENOMIC DNA]</scope>
    <source>
        <strain evidence="3">ATCC 49802 / DSM 20745 / S 6022</strain>
    </source>
</reference>
<keyword evidence="3" id="KW-1185">Reference proteome</keyword>
<reference evidence="2 3" key="2">
    <citation type="journal article" date="2010" name="Stand. Genomic Sci.">
        <title>Complete genome sequence of Desulfohalobium retbaense type strain (HR(100)).</title>
        <authorList>
            <person name="Spring S."/>
            <person name="Nolan M."/>
            <person name="Lapidus A."/>
            <person name="Glavina Del Rio T."/>
            <person name="Copeland A."/>
            <person name="Tice H."/>
            <person name="Cheng J.F."/>
            <person name="Lucas S."/>
            <person name="Land M."/>
            <person name="Chen F."/>
            <person name="Bruce D."/>
            <person name="Goodwin L."/>
            <person name="Pitluck S."/>
            <person name="Ivanova N."/>
            <person name="Mavromatis K."/>
            <person name="Mikhailova N."/>
            <person name="Pati A."/>
            <person name="Chen A."/>
            <person name="Palaniappan K."/>
            <person name="Hauser L."/>
            <person name="Chang Y.J."/>
            <person name="Jeffries C.D."/>
            <person name="Munk C."/>
            <person name="Kiss H."/>
            <person name="Chain P."/>
            <person name="Han C."/>
            <person name="Brettin T."/>
            <person name="Detter J.C."/>
            <person name="Schuler E."/>
            <person name="Goker M."/>
            <person name="Rohde M."/>
            <person name="Bristow J."/>
            <person name="Eisen J.A."/>
            <person name="Markowitz V."/>
            <person name="Hugenholtz P."/>
            <person name="Kyrpides N.C."/>
            <person name="Klenk H.P."/>
        </authorList>
    </citation>
    <scope>NUCLEOTIDE SEQUENCE [LARGE SCALE GENOMIC DNA]</scope>
    <source>
        <strain evidence="3">ATCC 49802 / DSM 20745 / S 6022</strain>
    </source>
</reference>
<protein>
    <recommendedName>
        <fullName evidence="4">Rad50/SbcC-type AAA domain-containing protein</fullName>
    </recommendedName>
</protein>
<evidence type="ECO:0000313" key="3">
    <source>
        <dbReference type="Proteomes" id="UP000002027"/>
    </source>
</evidence>
<dbReference type="RefSeq" id="WP_012873042.1">
    <property type="nucleotide sequence ID" value="NC_013524.1"/>
</dbReference>
<feature type="coiled-coil region" evidence="1">
    <location>
        <begin position="255"/>
        <end position="335"/>
    </location>
</feature>
<dbReference type="SUPFAM" id="SSF52540">
    <property type="entry name" value="P-loop containing nucleoside triphosphate hydrolases"/>
    <property type="match status" value="1"/>
</dbReference>
<accession>D1C860</accession>